<feature type="transmembrane region" description="Helical" evidence="5">
    <location>
        <begin position="20"/>
        <end position="38"/>
    </location>
</feature>
<evidence type="ECO:0000256" key="1">
    <source>
        <dbReference type="ARBA" id="ARBA00004370"/>
    </source>
</evidence>
<reference evidence="8" key="1">
    <citation type="submission" date="2022-11" db="UniProtKB">
        <authorList>
            <consortium name="WormBaseParasite"/>
        </authorList>
    </citation>
    <scope>IDENTIFICATION</scope>
</reference>
<evidence type="ECO:0000256" key="5">
    <source>
        <dbReference type="SAM" id="Phobius"/>
    </source>
</evidence>
<evidence type="ECO:0000313" key="8">
    <source>
        <dbReference type="WBParaSite" id="ACRNAN_scaffold5333.g18564.t1"/>
    </source>
</evidence>
<dbReference type="InterPro" id="IPR000276">
    <property type="entry name" value="GPCR_Rhodpsn"/>
</dbReference>
<evidence type="ECO:0000256" key="4">
    <source>
        <dbReference type="ARBA" id="ARBA00023136"/>
    </source>
</evidence>
<dbReference type="SUPFAM" id="SSF81321">
    <property type="entry name" value="Family A G protein-coupled receptor-like"/>
    <property type="match status" value="1"/>
</dbReference>
<dbReference type="Proteomes" id="UP000887540">
    <property type="component" value="Unplaced"/>
</dbReference>
<dbReference type="PROSITE" id="PS50262">
    <property type="entry name" value="G_PROTEIN_RECEP_F1_2"/>
    <property type="match status" value="1"/>
</dbReference>
<feature type="domain" description="G-protein coupled receptors family 1 profile" evidence="6">
    <location>
        <begin position="1"/>
        <end position="162"/>
    </location>
</feature>
<accession>A0A914E4F9</accession>
<organism evidence="7 8">
    <name type="scientific">Acrobeloides nanus</name>
    <dbReference type="NCBI Taxonomy" id="290746"/>
    <lineage>
        <taxon>Eukaryota</taxon>
        <taxon>Metazoa</taxon>
        <taxon>Ecdysozoa</taxon>
        <taxon>Nematoda</taxon>
        <taxon>Chromadorea</taxon>
        <taxon>Rhabditida</taxon>
        <taxon>Tylenchina</taxon>
        <taxon>Cephalobomorpha</taxon>
        <taxon>Cephaloboidea</taxon>
        <taxon>Cephalobidae</taxon>
        <taxon>Acrobeloides</taxon>
    </lineage>
</organism>
<keyword evidence="4 5" id="KW-0472">Membrane</keyword>
<dbReference type="GO" id="GO:0004930">
    <property type="term" value="F:G protein-coupled receptor activity"/>
    <property type="evidence" value="ECO:0007669"/>
    <property type="project" value="InterPro"/>
</dbReference>
<feature type="transmembrane region" description="Helical" evidence="5">
    <location>
        <begin position="58"/>
        <end position="78"/>
    </location>
</feature>
<dbReference type="GO" id="GO:0016020">
    <property type="term" value="C:membrane"/>
    <property type="evidence" value="ECO:0007669"/>
    <property type="project" value="UniProtKB-SubCell"/>
</dbReference>
<dbReference type="CDD" id="cd00637">
    <property type="entry name" value="7tm_classA_rhodopsin-like"/>
    <property type="match status" value="1"/>
</dbReference>
<keyword evidence="3 5" id="KW-1133">Transmembrane helix</keyword>
<keyword evidence="7" id="KW-1185">Reference proteome</keyword>
<name>A0A914E4F9_9BILA</name>
<dbReference type="AlphaFoldDB" id="A0A914E4F9"/>
<dbReference type="WBParaSite" id="ACRNAN_scaffold5333.g18564.t1">
    <property type="protein sequence ID" value="ACRNAN_scaffold5333.g18564.t1"/>
    <property type="gene ID" value="ACRNAN_scaffold5333.g18564"/>
</dbReference>
<dbReference type="InterPro" id="IPR017452">
    <property type="entry name" value="GPCR_Rhodpsn_7TM"/>
</dbReference>
<keyword evidence="2 5" id="KW-0812">Transmembrane</keyword>
<evidence type="ECO:0000313" key="7">
    <source>
        <dbReference type="Proteomes" id="UP000887540"/>
    </source>
</evidence>
<dbReference type="Gene3D" id="1.20.1070.10">
    <property type="entry name" value="Rhodopsin 7-helix transmembrane proteins"/>
    <property type="match status" value="1"/>
</dbReference>
<comment type="subcellular location">
    <subcellularLocation>
        <location evidence="1">Membrane</location>
    </subcellularLocation>
</comment>
<feature type="transmembrane region" description="Helical" evidence="5">
    <location>
        <begin position="106"/>
        <end position="128"/>
    </location>
</feature>
<evidence type="ECO:0000256" key="2">
    <source>
        <dbReference type="ARBA" id="ARBA00022692"/>
    </source>
</evidence>
<evidence type="ECO:0000256" key="3">
    <source>
        <dbReference type="ARBA" id="ARBA00022989"/>
    </source>
</evidence>
<proteinExistence type="predicted"/>
<dbReference type="Pfam" id="PF00001">
    <property type="entry name" value="7tm_1"/>
    <property type="match status" value="1"/>
</dbReference>
<sequence length="162" mass="18986">MDWFSQDDTIKGKFLMVTELWGSFECCFIVIVLAVNRYTAVMCPVRYRTMWTTKKTNLIFLMIWVFIVVTHMPVVLYADFFSGIDCYDTTNLYYFYSSATNYWNNYYGYADLILTAVTLIPSLILYTITGRFILKNLQQFASNEKKMIVLKLTIISFFVCLG</sequence>
<protein>
    <submittedName>
        <fullName evidence="8">Serpentine receptor class gamma</fullName>
    </submittedName>
</protein>
<evidence type="ECO:0000259" key="6">
    <source>
        <dbReference type="PROSITE" id="PS50262"/>
    </source>
</evidence>